<dbReference type="EMBL" id="CH954183">
    <property type="protein sequence ID" value="EDV45512.2"/>
    <property type="molecule type" value="Genomic_DNA"/>
</dbReference>
<protein>
    <submittedName>
        <fullName evidence="1">Uncharacterized protein</fullName>
    </submittedName>
</protein>
<gene>
    <name evidence="1" type="primary">Dere\GG12878</name>
    <name evidence="1" type="synonym">dere_GLEANR_12926</name>
    <name evidence="1" type="synonym">GG12878</name>
    <name evidence="1" type="ORF">Dere_GG12878</name>
</gene>
<dbReference type="Proteomes" id="UP000008711">
    <property type="component" value="Unassembled WGS sequence"/>
</dbReference>
<dbReference type="HOGENOM" id="CLU_1338824_0_0_1"/>
<feature type="non-terminal residue" evidence="1">
    <location>
        <position position="1"/>
    </location>
</feature>
<accession>B3P9L6</accession>
<name>B3P9L6_DROER</name>
<sequence length="194" mass="21831">IMANADSHERGNTYLAHDGAVQLPTGTDSVYLVNPSMNELMRAIHSASSMDSLKRVIVSRRSATRSFPFPRTSHLLPPTSFRMRKSGSSCHQSAGLTRSVLHRRRSFDHQLHQQRVNVSAQRLWKVHSEGNLLGPRKPNQSDSSVNLCECAEMISRELSTEVFRPALPLNRGNLCYWISWAHLVMVISCLRGLL</sequence>
<organism evidence="1 2">
    <name type="scientific">Drosophila erecta</name>
    <name type="common">Fruit fly</name>
    <dbReference type="NCBI Taxonomy" id="7220"/>
    <lineage>
        <taxon>Eukaryota</taxon>
        <taxon>Metazoa</taxon>
        <taxon>Ecdysozoa</taxon>
        <taxon>Arthropoda</taxon>
        <taxon>Hexapoda</taxon>
        <taxon>Insecta</taxon>
        <taxon>Pterygota</taxon>
        <taxon>Neoptera</taxon>
        <taxon>Endopterygota</taxon>
        <taxon>Diptera</taxon>
        <taxon>Brachycera</taxon>
        <taxon>Muscomorpha</taxon>
        <taxon>Ephydroidea</taxon>
        <taxon>Drosophilidae</taxon>
        <taxon>Drosophila</taxon>
        <taxon>Sophophora</taxon>
    </lineage>
</organism>
<dbReference type="KEGG" id="der:6555683"/>
<evidence type="ECO:0000313" key="2">
    <source>
        <dbReference type="Proteomes" id="UP000008711"/>
    </source>
</evidence>
<keyword evidence="2" id="KW-1185">Reference proteome</keyword>
<reference evidence="1 2" key="1">
    <citation type="journal article" date="2007" name="Nature">
        <title>Evolution of genes and genomes on the Drosophila phylogeny.</title>
        <authorList>
            <consortium name="Drosophila 12 Genomes Consortium"/>
            <person name="Clark A.G."/>
            <person name="Eisen M.B."/>
            <person name="Smith D.R."/>
            <person name="Bergman C.M."/>
            <person name="Oliver B."/>
            <person name="Markow T.A."/>
            <person name="Kaufman T.C."/>
            <person name="Kellis M."/>
            <person name="Gelbart W."/>
            <person name="Iyer V.N."/>
            <person name="Pollard D.A."/>
            <person name="Sackton T.B."/>
            <person name="Larracuente A.M."/>
            <person name="Singh N.D."/>
            <person name="Abad J.P."/>
            <person name="Abt D.N."/>
            <person name="Adryan B."/>
            <person name="Aguade M."/>
            <person name="Akashi H."/>
            <person name="Anderson W.W."/>
            <person name="Aquadro C.F."/>
            <person name="Ardell D.H."/>
            <person name="Arguello R."/>
            <person name="Artieri C.G."/>
            <person name="Barbash D.A."/>
            <person name="Barker D."/>
            <person name="Barsanti P."/>
            <person name="Batterham P."/>
            <person name="Batzoglou S."/>
            <person name="Begun D."/>
            <person name="Bhutkar A."/>
            <person name="Blanco E."/>
            <person name="Bosak S.A."/>
            <person name="Bradley R.K."/>
            <person name="Brand A.D."/>
            <person name="Brent M.R."/>
            <person name="Brooks A.N."/>
            <person name="Brown R.H."/>
            <person name="Butlin R.K."/>
            <person name="Caggese C."/>
            <person name="Calvi B.R."/>
            <person name="Bernardo de Carvalho A."/>
            <person name="Caspi A."/>
            <person name="Castrezana S."/>
            <person name="Celniker S.E."/>
            <person name="Chang J.L."/>
            <person name="Chapple C."/>
            <person name="Chatterji S."/>
            <person name="Chinwalla A."/>
            <person name="Civetta A."/>
            <person name="Clifton S.W."/>
            <person name="Comeron J.M."/>
            <person name="Costello J.C."/>
            <person name="Coyne J.A."/>
            <person name="Daub J."/>
            <person name="David R.G."/>
            <person name="Delcher A.L."/>
            <person name="Delehaunty K."/>
            <person name="Do C.B."/>
            <person name="Ebling H."/>
            <person name="Edwards K."/>
            <person name="Eickbush T."/>
            <person name="Evans J.D."/>
            <person name="Filipski A."/>
            <person name="Findeiss S."/>
            <person name="Freyhult E."/>
            <person name="Fulton L."/>
            <person name="Fulton R."/>
            <person name="Garcia A.C."/>
            <person name="Gardiner A."/>
            <person name="Garfield D.A."/>
            <person name="Garvin B.E."/>
            <person name="Gibson G."/>
            <person name="Gilbert D."/>
            <person name="Gnerre S."/>
            <person name="Godfrey J."/>
            <person name="Good R."/>
            <person name="Gotea V."/>
            <person name="Gravely B."/>
            <person name="Greenberg A.J."/>
            <person name="Griffiths-Jones S."/>
            <person name="Gross S."/>
            <person name="Guigo R."/>
            <person name="Gustafson E.A."/>
            <person name="Haerty W."/>
            <person name="Hahn M.W."/>
            <person name="Halligan D.L."/>
            <person name="Halpern A.L."/>
            <person name="Halter G.M."/>
            <person name="Han M.V."/>
            <person name="Heger A."/>
            <person name="Hillier L."/>
            <person name="Hinrichs A.S."/>
            <person name="Holmes I."/>
            <person name="Hoskins R.A."/>
            <person name="Hubisz M.J."/>
            <person name="Hultmark D."/>
            <person name="Huntley M.A."/>
            <person name="Jaffe D.B."/>
            <person name="Jagadeeshan S."/>
            <person name="Jeck W.R."/>
            <person name="Johnson J."/>
            <person name="Jones C.D."/>
            <person name="Jordan W.C."/>
            <person name="Karpen G.H."/>
            <person name="Kataoka E."/>
            <person name="Keightley P.D."/>
            <person name="Kheradpour P."/>
            <person name="Kirkness E.F."/>
            <person name="Koerich L.B."/>
            <person name="Kristiansen K."/>
            <person name="Kudrna D."/>
            <person name="Kulathinal R.J."/>
            <person name="Kumar S."/>
            <person name="Kwok R."/>
            <person name="Lander E."/>
            <person name="Langley C.H."/>
            <person name="Lapoint R."/>
            <person name="Lazzaro B.P."/>
            <person name="Lee S.J."/>
            <person name="Levesque L."/>
            <person name="Li R."/>
            <person name="Lin C.F."/>
            <person name="Lin M.F."/>
            <person name="Lindblad-Toh K."/>
            <person name="Llopart A."/>
            <person name="Long M."/>
            <person name="Low L."/>
            <person name="Lozovsky E."/>
            <person name="Lu J."/>
            <person name="Luo M."/>
            <person name="Machado C.A."/>
            <person name="Makalowski W."/>
            <person name="Marzo M."/>
            <person name="Matsuda M."/>
            <person name="Matzkin L."/>
            <person name="McAllister B."/>
            <person name="McBride C.S."/>
            <person name="McKernan B."/>
            <person name="McKernan K."/>
            <person name="Mendez-Lago M."/>
            <person name="Minx P."/>
            <person name="Mollenhauer M.U."/>
            <person name="Montooth K."/>
            <person name="Mount S.M."/>
            <person name="Mu X."/>
            <person name="Myers E."/>
            <person name="Negre B."/>
            <person name="Newfeld S."/>
            <person name="Nielsen R."/>
            <person name="Noor M.A."/>
            <person name="O'Grady P."/>
            <person name="Pachter L."/>
            <person name="Papaceit M."/>
            <person name="Parisi M.J."/>
            <person name="Parisi M."/>
            <person name="Parts L."/>
            <person name="Pedersen J.S."/>
            <person name="Pesole G."/>
            <person name="Phillippy A.M."/>
            <person name="Ponting C.P."/>
            <person name="Pop M."/>
            <person name="Porcelli D."/>
            <person name="Powell J.R."/>
            <person name="Prohaska S."/>
            <person name="Pruitt K."/>
            <person name="Puig M."/>
            <person name="Quesneville H."/>
            <person name="Ram K.R."/>
            <person name="Rand D."/>
            <person name="Rasmussen M.D."/>
            <person name="Reed L.K."/>
            <person name="Reenan R."/>
            <person name="Reily A."/>
            <person name="Remington K.A."/>
            <person name="Rieger T.T."/>
            <person name="Ritchie M.G."/>
            <person name="Robin C."/>
            <person name="Rogers Y.H."/>
            <person name="Rohde C."/>
            <person name="Rozas J."/>
            <person name="Rubenfield M.J."/>
            <person name="Ruiz A."/>
            <person name="Russo S."/>
            <person name="Salzberg S.L."/>
            <person name="Sanchez-Gracia A."/>
            <person name="Saranga D.J."/>
            <person name="Sato H."/>
            <person name="Schaeffer S.W."/>
            <person name="Schatz M.C."/>
            <person name="Schlenke T."/>
            <person name="Schwartz R."/>
            <person name="Segarra C."/>
            <person name="Singh R.S."/>
            <person name="Sirot L."/>
            <person name="Sirota M."/>
            <person name="Sisneros N.B."/>
            <person name="Smith C.D."/>
            <person name="Smith T.F."/>
            <person name="Spieth J."/>
            <person name="Stage D.E."/>
            <person name="Stark A."/>
            <person name="Stephan W."/>
            <person name="Strausberg R.L."/>
            <person name="Strempel S."/>
            <person name="Sturgill D."/>
            <person name="Sutton G."/>
            <person name="Sutton G.G."/>
            <person name="Tao W."/>
            <person name="Teichmann S."/>
            <person name="Tobari Y.N."/>
            <person name="Tomimura Y."/>
            <person name="Tsolas J.M."/>
            <person name="Valente V.L."/>
            <person name="Venter E."/>
            <person name="Venter J.C."/>
            <person name="Vicario S."/>
            <person name="Vieira F.G."/>
            <person name="Vilella A.J."/>
            <person name="Villasante A."/>
            <person name="Walenz B."/>
            <person name="Wang J."/>
            <person name="Wasserman M."/>
            <person name="Watts T."/>
            <person name="Wilson D."/>
            <person name="Wilson R.K."/>
            <person name="Wing R.A."/>
            <person name="Wolfner M.F."/>
            <person name="Wong A."/>
            <person name="Wong G.K."/>
            <person name="Wu C.I."/>
            <person name="Wu G."/>
            <person name="Yamamoto D."/>
            <person name="Yang H.P."/>
            <person name="Yang S.P."/>
            <person name="Yorke J.A."/>
            <person name="Yoshida K."/>
            <person name="Zdobnov E."/>
            <person name="Zhang P."/>
            <person name="Zhang Y."/>
            <person name="Zimin A.V."/>
            <person name="Baldwin J."/>
            <person name="Abdouelleil A."/>
            <person name="Abdulkadir J."/>
            <person name="Abebe A."/>
            <person name="Abera B."/>
            <person name="Abreu J."/>
            <person name="Acer S.C."/>
            <person name="Aftuck L."/>
            <person name="Alexander A."/>
            <person name="An P."/>
            <person name="Anderson E."/>
            <person name="Anderson S."/>
            <person name="Arachi H."/>
            <person name="Azer M."/>
            <person name="Bachantsang P."/>
            <person name="Barry A."/>
            <person name="Bayul T."/>
            <person name="Berlin A."/>
            <person name="Bessette D."/>
            <person name="Bloom T."/>
            <person name="Blye J."/>
            <person name="Boguslavskiy L."/>
            <person name="Bonnet C."/>
            <person name="Boukhgalter B."/>
            <person name="Bourzgui I."/>
            <person name="Brown A."/>
            <person name="Cahill P."/>
            <person name="Channer S."/>
            <person name="Cheshatsang Y."/>
            <person name="Chuda L."/>
            <person name="Citroen M."/>
            <person name="Collymore A."/>
            <person name="Cooke P."/>
            <person name="Costello M."/>
            <person name="D'Aco K."/>
            <person name="Daza R."/>
            <person name="De Haan G."/>
            <person name="DeGray S."/>
            <person name="DeMaso C."/>
            <person name="Dhargay N."/>
            <person name="Dooley K."/>
            <person name="Dooley E."/>
            <person name="Doricent M."/>
            <person name="Dorje P."/>
            <person name="Dorjee K."/>
            <person name="Dupes A."/>
            <person name="Elong R."/>
            <person name="Falk J."/>
            <person name="Farina A."/>
            <person name="Faro S."/>
            <person name="Ferguson D."/>
            <person name="Fisher S."/>
            <person name="Foley C.D."/>
            <person name="Franke A."/>
            <person name="Friedrich D."/>
            <person name="Gadbois L."/>
            <person name="Gearin G."/>
            <person name="Gearin C.R."/>
            <person name="Giannoukos G."/>
            <person name="Goode T."/>
            <person name="Graham J."/>
            <person name="Grandbois E."/>
            <person name="Grewal S."/>
            <person name="Gyaltsen K."/>
            <person name="Hafez N."/>
            <person name="Hagos B."/>
            <person name="Hall J."/>
            <person name="Henson C."/>
            <person name="Hollinger A."/>
            <person name="Honan T."/>
            <person name="Huard M.D."/>
            <person name="Hughes L."/>
            <person name="Hurhula B."/>
            <person name="Husby M.E."/>
            <person name="Kamat A."/>
            <person name="Kanga B."/>
            <person name="Kashin S."/>
            <person name="Khazanovich D."/>
            <person name="Kisner P."/>
            <person name="Lance K."/>
            <person name="Lara M."/>
            <person name="Lee W."/>
            <person name="Lennon N."/>
            <person name="Letendre F."/>
            <person name="LeVine R."/>
            <person name="Lipovsky A."/>
            <person name="Liu X."/>
            <person name="Liu J."/>
            <person name="Liu S."/>
            <person name="Lokyitsang T."/>
            <person name="Lokyitsang Y."/>
            <person name="Lubonja R."/>
            <person name="Lui A."/>
            <person name="MacDonald P."/>
            <person name="Magnisalis V."/>
            <person name="Maru K."/>
            <person name="Matthews C."/>
            <person name="McCusker W."/>
            <person name="McDonough S."/>
            <person name="Mehta T."/>
            <person name="Meldrim J."/>
            <person name="Meneus L."/>
            <person name="Mihai O."/>
            <person name="Mihalev A."/>
            <person name="Mihova T."/>
            <person name="Mittelman R."/>
            <person name="Mlenga V."/>
            <person name="Montmayeur A."/>
            <person name="Mulrain L."/>
            <person name="Navidi A."/>
            <person name="Naylor J."/>
            <person name="Negash T."/>
            <person name="Nguyen T."/>
            <person name="Nguyen N."/>
            <person name="Nicol R."/>
            <person name="Norbu C."/>
            <person name="Norbu N."/>
            <person name="Novod N."/>
            <person name="O'Neill B."/>
            <person name="Osman S."/>
            <person name="Markiewicz E."/>
            <person name="Oyono O.L."/>
            <person name="Patti C."/>
            <person name="Phunkhang P."/>
            <person name="Pierre F."/>
            <person name="Priest M."/>
            <person name="Raghuraman S."/>
            <person name="Rege F."/>
            <person name="Reyes R."/>
            <person name="Rise C."/>
            <person name="Rogov P."/>
            <person name="Ross K."/>
            <person name="Ryan E."/>
            <person name="Settipalli S."/>
            <person name="Shea T."/>
            <person name="Sherpa N."/>
            <person name="Shi L."/>
            <person name="Shih D."/>
            <person name="Sparrow T."/>
            <person name="Spaulding J."/>
            <person name="Stalker J."/>
            <person name="Stange-Thomann N."/>
            <person name="Stavropoulos S."/>
            <person name="Stone C."/>
            <person name="Strader C."/>
            <person name="Tesfaye S."/>
            <person name="Thomson T."/>
            <person name="Thoulutsang Y."/>
            <person name="Thoulutsang D."/>
            <person name="Topham K."/>
            <person name="Topping I."/>
            <person name="Tsamla T."/>
            <person name="Vassiliev H."/>
            <person name="Vo A."/>
            <person name="Wangchuk T."/>
            <person name="Wangdi T."/>
            <person name="Weiand M."/>
            <person name="Wilkinson J."/>
            <person name="Wilson A."/>
            <person name="Yadav S."/>
            <person name="Young G."/>
            <person name="Yu Q."/>
            <person name="Zembek L."/>
            <person name="Zhong D."/>
            <person name="Zimmer A."/>
            <person name="Zwirko Z."/>
            <person name="Jaffe D.B."/>
            <person name="Alvarez P."/>
            <person name="Brockman W."/>
            <person name="Butler J."/>
            <person name="Chin C."/>
            <person name="Gnerre S."/>
            <person name="Grabherr M."/>
            <person name="Kleber M."/>
            <person name="Mauceli E."/>
            <person name="MacCallum I."/>
        </authorList>
    </citation>
    <scope>NUCLEOTIDE SEQUENCE [LARGE SCALE GENOMIC DNA]</scope>
    <source>
        <strain evidence="1 2">TSC#14021-0224.01</strain>
    </source>
</reference>
<evidence type="ECO:0000313" key="1">
    <source>
        <dbReference type="EMBL" id="EDV45512.2"/>
    </source>
</evidence>
<dbReference type="AlphaFoldDB" id="B3P9L6"/>
<reference evidence="1 2" key="2">
    <citation type="journal article" date="2008" name="Bioinformatics">
        <title>Assembly reconciliation.</title>
        <authorList>
            <person name="Zimin A.V."/>
            <person name="Smith D.R."/>
            <person name="Sutton G."/>
            <person name="Yorke J.A."/>
        </authorList>
    </citation>
    <scope>NUCLEOTIDE SEQUENCE [LARGE SCALE GENOMIC DNA]</scope>
    <source>
        <strain evidence="1 2">TSC#14021-0224.01</strain>
    </source>
</reference>
<proteinExistence type="predicted"/>
<dbReference type="OrthoDB" id="7869171at2759"/>